<dbReference type="SUPFAM" id="SSF52540">
    <property type="entry name" value="P-loop containing nucleoside triphosphate hydrolases"/>
    <property type="match status" value="1"/>
</dbReference>
<evidence type="ECO:0000313" key="2">
    <source>
        <dbReference type="EMBL" id="SLM18102.1"/>
    </source>
</evidence>
<feature type="domain" description="Helicase HerA central" evidence="1">
    <location>
        <begin position="148"/>
        <end position="351"/>
    </location>
</feature>
<evidence type="ECO:0000259" key="1">
    <source>
        <dbReference type="Pfam" id="PF01935"/>
    </source>
</evidence>
<gene>
    <name evidence="2" type="ORF">SPIRO4BDMA_40674</name>
</gene>
<protein>
    <submittedName>
        <fullName evidence="2">Nucleotidyltransferase</fullName>
    </submittedName>
</protein>
<reference evidence="2" key="1">
    <citation type="submission" date="2017-02" db="EMBL/GenBank/DDBJ databases">
        <authorList>
            <person name="Regsiter A."/>
            <person name="William W."/>
        </authorList>
    </citation>
    <scope>NUCLEOTIDE SEQUENCE</scope>
    <source>
        <strain evidence="2">BdmA 4</strain>
    </source>
</reference>
<dbReference type="EMBL" id="FWDO01000004">
    <property type="protein sequence ID" value="SLM18102.1"/>
    <property type="molecule type" value="Genomic_DNA"/>
</dbReference>
<dbReference type="PANTHER" id="PTHR42957:SF1">
    <property type="entry name" value="HELICASE MJ1565-RELATED"/>
    <property type="match status" value="1"/>
</dbReference>
<proteinExistence type="predicted"/>
<dbReference type="InterPro" id="IPR002789">
    <property type="entry name" value="HerA_central"/>
</dbReference>
<dbReference type="GO" id="GO:0016740">
    <property type="term" value="F:transferase activity"/>
    <property type="evidence" value="ECO:0007669"/>
    <property type="project" value="UniProtKB-KW"/>
</dbReference>
<dbReference type="Pfam" id="PF01935">
    <property type="entry name" value="DUF87"/>
    <property type="match status" value="1"/>
</dbReference>
<organism evidence="2">
    <name type="scientific">uncultured spirochete</name>
    <dbReference type="NCBI Taxonomy" id="156406"/>
    <lineage>
        <taxon>Bacteria</taxon>
        <taxon>Pseudomonadati</taxon>
        <taxon>Spirochaetota</taxon>
        <taxon>Spirochaetia</taxon>
        <taxon>Spirochaetales</taxon>
        <taxon>environmental samples</taxon>
    </lineage>
</organism>
<dbReference type="Gene3D" id="3.40.50.300">
    <property type="entry name" value="P-loop containing nucleotide triphosphate hydrolases"/>
    <property type="match status" value="2"/>
</dbReference>
<sequence length="720" mass="82364">MSERQVGRVVSVDNFRVFIRLDDDLTSSYKSGFKGLYEVARINSYLIIPVGADRIVALITRVKMQEEAEFDTDKHSITLPSSARYVTATMLGTIEHGDKSDRFIQGVYNFPVLGNPVWYVTEEDLNRIFDYKPDDTDINYQEDFYLPIGKSPAFPDYDVKVCPDQLFVKHAAILGNTGSGKSCTLASILHSLFDYQYPPDKGKKEKRYLRNAHFIIFDTNGEYKSAFIDKEERSGKDELFHRINALHIDEKGLKVPYWFMNWDDFDYLFDPGPGTQAPILKRAIGLGKNNIQSSQAGIIDQVQESTLNEIINVTCGDEGWKFEAKRNKNKSYDANNEIIQLSTLLANYDNQILKDIAKYLSILGKEKLSLEEKSSSIRMIKSLYSGYRETIASQNIVNDKNIDLPTWFEYQKLITQFIDAAIDEHEGSNSKLSEYVSTLRLRLEGFLSDSRIAEPLLLNSKEEFDNSLSSFLSFIIGDIYRYFVGKDQETDAFDPFMSYYSSSKCKKETDITKVSQLTILDLSLISYDVLENIVGLLGRLIIEFVSHFKPDDRGKYPIVLILEEAQNYIPEKNRKEKESIAKRVFERIAREGRKYGISLIVSSQRPSELSKTVLSQCNSFIVHRLQNPDDQKYVRGLVSSANSDILDQLPLLPQQHAIIMGDCVRTAVQVKINTVSPKPNSNNPHFVEKWLNENNDFPDYKKVCDDWQKGIKEGDNKDDK</sequence>
<name>A0A3P3XP83_9SPIR</name>
<dbReference type="InterPro" id="IPR027417">
    <property type="entry name" value="P-loop_NTPase"/>
</dbReference>
<accession>A0A3P3XP83</accession>
<dbReference type="InterPro" id="IPR008571">
    <property type="entry name" value="HerA-like"/>
</dbReference>
<dbReference type="AlphaFoldDB" id="A0A3P3XP83"/>
<dbReference type="PANTHER" id="PTHR42957">
    <property type="entry name" value="HELICASE MJ1565-RELATED"/>
    <property type="match status" value="1"/>
</dbReference>
<keyword evidence="2" id="KW-0808">Transferase</keyword>